<name>A0ABW9QZG8_9ACTN</name>
<dbReference type="EMBL" id="WJHE01001552">
    <property type="protein sequence ID" value="MST35252.1"/>
    <property type="molecule type" value="Genomic_DNA"/>
</dbReference>
<reference evidence="2 3" key="1">
    <citation type="submission" date="2019-11" db="EMBL/GenBank/DDBJ databases">
        <title>Acidiferrimicrobium australis gen. nov., sp. nov., an acidophilic and obligately heterotrophic, member of the Actinobacteria that catalyses dissimilatory oxido- reduction of iron isolated from metal-rich acidic water in Chile.</title>
        <authorList>
            <person name="Gonzalez D."/>
            <person name="Huber K."/>
            <person name="Hedrich S."/>
            <person name="Rojas-Villalobos C."/>
            <person name="Quatrini R."/>
            <person name="Dinamarca M.A."/>
            <person name="Schwarz A."/>
            <person name="Canales C."/>
            <person name="Nancucheo I."/>
        </authorList>
    </citation>
    <scope>NUCLEOTIDE SEQUENCE [LARGE SCALE GENOMIC DNA]</scope>
    <source>
        <strain evidence="2 3">USS-CCA1</strain>
    </source>
</reference>
<dbReference type="Proteomes" id="UP000437736">
    <property type="component" value="Unassembled WGS sequence"/>
</dbReference>
<gene>
    <name evidence="2" type="ORF">GHK86_21285</name>
</gene>
<dbReference type="InterPro" id="IPR013078">
    <property type="entry name" value="His_Pase_superF_clade-1"/>
</dbReference>
<evidence type="ECO:0000313" key="3">
    <source>
        <dbReference type="Proteomes" id="UP000437736"/>
    </source>
</evidence>
<feature type="compositionally biased region" description="Basic and acidic residues" evidence="1">
    <location>
        <begin position="7"/>
        <end position="20"/>
    </location>
</feature>
<dbReference type="Gene3D" id="3.40.50.1240">
    <property type="entry name" value="Phosphoglycerate mutase-like"/>
    <property type="match status" value="1"/>
</dbReference>
<protein>
    <recommendedName>
        <fullName evidence="4">Histidine phosphatase family protein</fullName>
    </recommendedName>
</protein>
<dbReference type="SUPFAM" id="SSF53254">
    <property type="entry name" value="Phosphoglycerate mutase-like"/>
    <property type="match status" value="1"/>
</dbReference>
<keyword evidence="3" id="KW-1185">Reference proteome</keyword>
<dbReference type="CDD" id="cd07067">
    <property type="entry name" value="HP_PGM_like"/>
    <property type="match status" value="1"/>
</dbReference>
<evidence type="ECO:0000256" key="1">
    <source>
        <dbReference type="SAM" id="MobiDB-lite"/>
    </source>
</evidence>
<sequence length="184" mass="19960">MSGHRGPRVEGDRRAARAAEPRAPALWQTGRVPLLLVRHAHAGSRKEWSGDDRLRPLSTRGRHQADLLGGLLEPYAPQRILSSPYLRCVATLEPLADRLSLRVEPLEELAEGNGPLALGLVRALADEKVVLCTHGDVIPEVLVALADEDRVDLGPSPRQAKGSTWVLEASDGRFARAVYLPAPA</sequence>
<dbReference type="Pfam" id="PF00300">
    <property type="entry name" value="His_Phos_1"/>
    <property type="match status" value="1"/>
</dbReference>
<proteinExistence type="predicted"/>
<comment type="caution">
    <text evidence="2">The sequence shown here is derived from an EMBL/GenBank/DDBJ whole genome shotgun (WGS) entry which is preliminary data.</text>
</comment>
<accession>A0ABW9QZG8</accession>
<feature type="region of interest" description="Disordered" evidence="1">
    <location>
        <begin position="1"/>
        <end position="21"/>
    </location>
</feature>
<organism evidence="2 3">
    <name type="scientific">Acidiferrimicrobium australe</name>
    <dbReference type="NCBI Taxonomy" id="2664430"/>
    <lineage>
        <taxon>Bacteria</taxon>
        <taxon>Bacillati</taxon>
        <taxon>Actinomycetota</taxon>
        <taxon>Acidimicrobiia</taxon>
        <taxon>Acidimicrobiales</taxon>
        <taxon>Acidimicrobiaceae</taxon>
        <taxon>Acidiferrimicrobium</taxon>
    </lineage>
</organism>
<evidence type="ECO:0008006" key="4">
    <source>
        <dbReference type="Google" id="ProtNLM"/>
    </source>
</evidence>
<dbReference type="SMART" id="SM00855">
    <property type="entry name" value="PGAM"/>
    <property type="match status" value="1"/>
</dbReference>
<dbReference type="InterPro" id="IPR029033">
    <property type="entry name" value="His_PPase_superfam"/>
</dbReference>
<evidence type="ECO:0000313" key="2">
    <source>
        <dbReference type="EMBL" id="MST35252.1"/>
    </source>
</evidence>